<evidence type="ECO:0000256" key="4">
    <source>
        <dbReference type="ARBA" id="ARBA00007837"/>
    </source>
</evidence>
<dbReference type="PANTHER" id="PTHR46244:SF1">
    <property type="entry name" value="PHOSPHOENOLPYRUVATE-DEPENDENT PHOSPHOTRANSFERASE SYSTEM"/>
    <property type="match status" value="1"/>
</dbReference>
<dbReference type="PROSITE" id="PS00370">
    <property type="entry name" value="PEP_ENZYMES_PHOS_SITE"/>
    <property type="match status" value="1"/>
</dbReference>
<keyword evidence="10" id="KW-0598">Phosphotransferase system</keyword>
<comment type="caution">
    <text evidence="15">The sequence shown here is derived from an EMBL/GenBank/DDBJ whole genome shotgun (WGS) entry which is preliminary data.</text>
</comment>
<keyword evidence="8" id="KW-0762">Sugar transport</keyword>
<dbReference type="InterPro" id="IPR050499">
    <property type="entry name" value="PEP-utilizing_PTS_enzyme"/>
</dbReference>
<dbReference type="PANTHER" id="PTHR46244">
    <property type="entry name" value="PHOSPHOENOLPYRUVATE-PROTEIN PHOSPHOTRANSFERASE"/>
    <property type="match status" value="1"/>
</dbReference>
<evidence type="ECO:0000256" key="5">
    <source>
        <dbReference type="ARBA" id="ARBA00012232"/>
    </source>
</evidence>
<dbReference type="InterPro" id="IPR003018">
    <property type="entry name" value="GAF"/>
</dbReference>
<evidence type="ECO:0000256" key="9">
    <source>
        <dbReference type="ARBA" id="ARBA00022679"/>
    </source>
</evidence>
<dbReference type="SUPFAM" id="SSF51621">
    <property type="entry name" value="Phosphoenolpyruvate/pyruvate domain"/>
    <property type="match status" value="1"/>
</dbReference>
<evidence type="ECO:0000313" key="15">
    <source>
        <dbReference type="EMBL" id="GGI69475.1"/>
    </source>
</evidence>
<dbReference type="Gene3D" id="3.20.20.60">
    <property type="entry name" value="Phosphoenolpyruvate-binding domains"/>
    <property type="match status" value="1"/>
</dbReference>
<name>A0A917JIM0_9GAMM</name>
<dbReference type="SMART" id="SM00065">
    <property type="entry name" value="GAF"/>
    <property type="match status" value="1"/>
</dbReference>
<evidence type="ECO:0000259" key="14">
    <source>
        <dbReference type="SMART" id="SM00065"/>
    </source>
</evidence>
<comment type="catalytic activity">
    <reaction evidence="1">
        <text>L-histidyl-[protein] + phosphoenolpyruvate = N(pros)-phospho-L-histidyl-[protein] + pyruvate</text>
        <dbReference type="Rhea" id="RHEA:23880"/>
        <dbReference type="Rhea" id="RHEA-COMP:9745"/>
        <dbReference type="Rhea" id="RHEA-COMP:9746"/>
        <dbReference type="ChEBI" id="CHEBI:15361"/>
        <dbReference type="ChEBI" id="CHEBI:29979"/>
        <dbReference type="ChEBI" id="CHEBI:58702"/>
        <dbReference type="ChEBI" id="CHEBI:64837"/>
        <dbReference type="EC" id="2.7.3.9"/>
    </reaction>
</comment>
<accession>A0A917JIM0</accession>
<feature type="domain" description="GAF" evidence="14">
    <location>
        <begin position="17"/>
        <end position="167"/>
    </location>
</feature>
<dbReference type="NCBIfam" id="NF008283">
    <property type="entry name" value="PRK11061.1"/>
    <property type="match status" value="1"/>
</dbReference>
<keyword evidence="13" id="KW-0460">Magnesium</keyword>
<dbReference type="InterPro" id="IPR008731">
    <property type="entry name" value="PTS_EIN"/>
</dbReference>
<dbReference type="InterPro" id="IPR018274">
    <property type="entry name" value="PEP_util_AS"/>
</dbReference>
<evidence type="ECO:0000256" key="3">
    <source>
        <dbReference type="ARBA" id="ARBA00004496"/>
    </source>
</evidence>
<dbReference type="Gene3D" id="3.30.450.40">
    <property type="match status" value="1"/>
</dbReference>
<keyword evidence="12" id="KW-0418">Kinase</keyword>
<dbReference type="Pfam" id="PF05524">
    <property type="entry name" value="PEP-utilisers_N"/>
    <property type="match status" value="1"/>
</dbReference>
<evidence type="ECO:0000256" key="1">
    <source>
        <dbReference type="ARBA" id="ARBA00000683"/>
    </source>
</evidence>
<dbReference type="InterPro" id="IPR029016">
    <property type="entry name" value="GAF-like_dom_sf"/>
</dbReference>
<dbReference type="NCBIfam" id="TIGR01417">
    <property type="entry name" value="PTS_I_fam"/>
    <property type="match status" value="1"/>
</dbReference>
<dbReference type="PROSITE" id="PS00742">
    <property type="entry name" value="PEP_ENZYMES_2"/>
    <property type="match status" value="1"/>
</dbReference>
<evidence type="ECO:0000256" key="11">
    <source>
        <dbReference type="ARBA" id="ARBA00022723"/>
    </source>
</evidence>
<dbReference type="GO" id="GO:0009401">
    <property type="term" value="P:phosphoenolpyruvate-dependent sugar phosphotransferase system"/>
    <property type="evidence" value="ECO:0007669"/>
    <property type="project" value="UniProtKB-KW"/>
</dbReference>
<dbReference type="Pfam" id="PF01590">
    <property type="entry name" value="GAF"/>
    <property type="match status" value="1"/>
</dbReference>
<dbReference type="Gene3D" id="3.50.30.10">
    <property type="entry name" value="Phosphohistidine domain"/>
    <property type="match status" value="1"/>
</dbReference>
<evidence type="ECO:0000256" key="8">
    <source>
        <dbReference type="ARBA" id="ARBA00022597"/>
    </source>
</evidence>
<dbReference type="Gene3D" id="1.10.274.10">
    <property type="entry name" value="PtsI, HPr-binding domain"/>
    <property type="match status" value="1"/>
</dbReference>
<comment type="subcellular location">
    <subcellularLocation>
        <location evidence="3">Cytoplasm</location>
    </subcellularLocation>
</comment>
<reference evidence="15" key="2">
    <citation type="submission" date="2020-09" db="EMBL/GenBank/DDBJ databases">
        <authorList>
            <person name="Sun Q."/>
            <person name="Ohkuma M."/>
        </authorList>
    </citation>
    <scope>NUCLEOTIDE SEQUENCE</scope>
    <source>
        <strain evidence="15">JCM 30804</strain>
    </source>
</reference>
<protein>
    <recommendedName>
        <fullName evidence="5">phosphoenolpyruvate--protein phosphotransferase</fullName>
        <ecNumber evidence="5">2.7.3.9</ecNumber>
    </recommendedName>
</protein>
<dbReference type="SUPFAM" id="SSF55781">
    <property type="entry name" value="GAF domain-like"/>
    <property type="match status" value="1"/>
</dbReference>
<dbReference type="InterPro" id="IPR040442">
    <property type="entry name" value="Pyrv_kinase-like_dom_sf"/>
</dbReference>
<evidence type="ECO:0000256" key="10">
    <source>
        <dbReference type="ARBA" id="ARBA00022683"/>
    </source>
</evidence>
<dbReference type="InterPro" id="IPR036637">
    <property type="entry name" value="Phosphohistidine_dom_sf"/>
</dbReference>
<gene>
    <name evidence="15" type="primary">ptsP</name>
    <name evidence="15" type="ORF">GCM10009332_03160</name>
</gene>
<keyword evidence="6" id="KW-0813">Transport</keyword>
<dbReference type="InterPro" id="IPR023151">
    <property type="entry name" value="PEP_util_CS"/>
</dbReference>
<dbReference type="SUPFAM" id="SSF52009">
    <property type="entry name" value="Phosphohistidine domain"/>
    <property type="match status" value="1"/>
</dbReference>
<dbReference type="Proteomes" id="UP000613743">
    <property type="component" value="Unassembled WGS sequence"/>
</dbReference>
<dbReference type="Pfam" id="PF00391">
    <property type="entry name" value="PEP-utilizers"/>
    <property type="match status" value="1"/>
</dbReference>
<sequence>MLNTLRDITQAVASAQSLDVALKQIVQRTKAAMLTQVCSVYLLDKHQVDQQELVLSATDGLDADAVGRVKMPLTEGLVGLVAQREEVVNLADARRHNRFKLFPEIAEEEYRAFLAAPIIYQKKALGVIVVQQDSARLFSGDEEAFLMTLAAQLAMALRGLKQKADVKEHQHQILFQGTSASNGIAIAHALVLGGEISLEQPQIQCTDIAAELKRLGEATERAKDAVSALTQRFDREQDDEVASIFSALLLLLDDASLGGEYVAEVKEGWSAETAVSRVSLRFIEQFSSMDDPYLKERASDIRDLGQRVLRQLIEPGRLEVEPDKPVVLVAREADTTLLAEFPRKKLAGIVTELGGVNSHAAILARALGVPAIVGVQQILTSDIDKQLVVVNASRGQLLVSPSASVIQEFKGFISAQKALQKKYAAEQKLKTETTDGCRVKLCVNAGLLSGIGASIVDGADGIGLYRTEIPFMLQQRFPSESEQIKGYQQVLSAAGGKPVVMRTLDVGGDKPLPYFPIKEENPFLGWRGIRLSLDHPEIFLVQIRAMLQAAEGSDQLQILLPMVSTLDEIDQALSYVRQAFDELKIEAGCKITWPKLGVMLEVPALLYQLDEVAKRVDFVSVGSNDLTQYLLAVDRNNPRVSSLFDSYHPGVLRALERACSDCQRLSLPISVCGELASEPIGAMMLVALGYDNLSMNQGALARINYLMRRLSLADLQDLLSAVLQQKNGEQVRSVAINFLKQKSLASILN</sequence>
<keyword evidence="9" id="KW-0808">Transferase</keyword>
<dbReference type="EC" id="2.7.3.9" evidence="5"/>
<evidence type="ECO:0000256" key="2">
    <source>
        <dbReference type="ARBA" id="ARBA00001946"/>
    </source>
</evidence>
<dbReference type="PRINTS" id="PR01736">
    <property type="entry name" value="PHPHTRNFRASE"/>
</dbReference>
<dbReference type="GO" id="GO:0016301">
    <property type="term" value="F:kinase activity"/>
    <property type="evidence" value="ECO:0007669"/>
    <property type="project" value="UniProtKB-KW"/>
</dbReference>
<dbReference type="InterPro" id="IPR006318">
    <property type="entry name" value="PTS_EI-like"/>
</dbReference>
<dbReference type="InterPro" id="IPR008279">
    <property type="entry name" value="PEP-util_enz_mobile_dom"/>
</dbReference>
<dbReference type="GO" id="GO:0005737">
    <property type="term" value="C:cytoplasm"/>
    <property type="evidence" value="ECO:0007669"/>
    <property type="project" value="UniProtKB-SubCell"/>
</dbReference>
<keyword evidence="16" id="KW-1185">Reference proteome</keyword>
<reference evidence="15" key="1">
    <citation type="journal article" date="2014" name="Int. J. Syst. Evol. Microbiol.">
        <title>Complete genome sequence of Corynebacterium casei LMG S-19264T (=DSM 44701T), isolated from a smear-ripened cheese.</title>
        <authorList>
            <consortium name="US DOE Joint Genome Institute (JGI-PGF)"/>
            <person name="Walter F."/>
            <person name="Albersmeier A."/>
            <person name="Kalinowski J."/>
            <person name="Ruckert C."/>
        </authorList>
    </citation>
    <scope>NUCLEOTIDE SEQUENCE</scope>
    <source>
        <strain evidence="15">JCM 30804</strain>
    </source>
</reference>
<organism evidence="15 16">
    <name type="scientific">Shewanella gelidii</name>
    <dbReference type="NCBI Taxonomy" id="1642821"/>
    <lineage>
        <taxon>Bacteria</taxon>
        <taxon>Pseudomonadati</taxon>
        <taxon>Pseudomonadota</taxon>
        <taxon>Gammaproteobacteria</taxon>
        <taxon>Alteromonadales</taxon>
        <taxon>Shewanellaceae</taxon>
        <taxon>Shewanella</taxon>
    </lineage>
</organism>
<dbReference type="GO" id="GO:0046872">
    <property type="term" value="F:metal ion binding"/>
    <property type="evidence" value="ECO:0007669"/>
    <property type="project" value="UniProtKB-KW"/>
</dbReference>
<comment type="similarity">
    <text evidence="4">Belongs to the PEP-utilizing enzyme family.</text>
</comment>
<comment type="cofactor">
    <cofactor evidence="2">
        <name>Mg(2+)</name>
        <dbReference type="ChEBI" id="CHEBI:18420"/>
    </cofactor>
</comment>
<evidence type="ECO:0000256" key="6">
    <source>
        <dbReference type="ARBA" id="ARBA00022448"/>
    </source>
</evidence>
<dbReference type="RefSeq" id="WP_188917184.1">
    <property type="nucleotide sequence ID" value="NZ_BMPZ01000001.1"/>
</dbReference>
<dbReference type="GO" id="GO:0008965">
    <property type="term" value="F:phosphoenolpyruvate-protein phosphotransferase activity"/>
    <property type="evidence" value="ECO:0007669"/>
    <property type="project" value="UniProtKB-EC"/>
</dbReference>
<proteinExistence type="inferred from homology"/>
<keyword evidence="11" id="KW-0479">Metal-binding</keyword>
<evidence type="ECO:0000256" key="12">
    <source>
        <dbReference type="ARBA" id="ARBA00022777"/>
    </source>
</evidence>
<dbReference type="InterPro" id="IPR015813">
    <property type="entry name" value="Pyrv/PenolPyrv_kinase-like_dom"/>
</dbReference>
<dbReference type="InterPro" id="IPR036618">
    <property type="entry name" value="PtsI_HPr-bd_sf"/>
</dbReference>
<evidence type="ECO:0000256" key="13">
    <source>
        <dbReference type="ARBA" id="ARBA00022842"/>
    </source>
</evidence>
<keyword evidence="7" id="KW-0963">Cytoplasm</keyword>
<dbReference type="SUPFAM" id="SSF47831">
    <property type="entry name" value="Enzyme I of the PEP:sugar phosphotransferase system HPr-binding (sub)domain"/>
    <property type="match status" value="1"/>
</dbReference>
<evidence type="ECO:0000256" key="7">
    <source>
        <dbReference type="ARBA" id="ARBA00022490"/>
    </source>
</evidence>
<evidence type="ECO:0000313" key="16">
    <source>
        <dbReference type="Proteomes" id="UP000613743"/>
    </source>
</evidence>
<dbReference type="AlphaFoldDB" id="A0A917JIM0"/>
<dbReference type="Pfam" id="PF02896">
    <property type="entry name" value="PEP-utilizers_C"/>
    <property type="match status" value="1"/>
</dbReference>
<dbReference type="EMBL" id="BMPZ01000001">
    <property type="protein sequence ID" value="GGI69475.1"/>
    <property type="molecule type" value="Genomic_DNA"/>
</dbReference>
<dbReference type="InterPro" id="IPR000121">
    <property type="entry name" value="PEP_util_C"/>
</dbReference>